<dbReference type="GO" id="GO:0003700">
    <property type="term" value="F:DNA-binding transcription factor activity"/>
    <property type="evidence" value="ECO:0007669"/>
    <property type="project" value="InterPro"/>
</dbReference>
<evidence type="ECO:0000256" key="3">
    <source>
        <dbReference type="ARBA" id="ARBA00023163"/>
    </source>
</evidence>
<dbReference type="InterPro" id="IPR001845">
    <property type="entry name" value="HTH_ArsR_DNA-bd_dom"/>
</dbReference>
<dbReference type="SMART" id="SM00418">
    <property type="entry name" value="HTH_ARSR"/>
    <property type="match status" value="1"/>
</dbReference>
<gene>
    <name evidence="6" type="ORF">D7294_10665</name>
</gene>
<organism evidence="6 7">
    <name type="scientific">Streptomyces hoynatensis</name>
    <dbReference type="NCBI Taxonomy" id="1141874"/>
    <lineage>
        <taxon>Bacteria</taxon>
        <taxon>Bacillati</taxon>
        <taxon>Actinomycetota</taxon>
        <taxon>Actinomycetes</taxon>
        <taxon>Kitasatosporales</taxon>
        <taxon>Streptomycetaceae</taxon>
        <taxon>Streptomyces</taxon>
    </lineage>
</organism>
<dbReference type="InterPro" id="IPR051011">
    <property type="entry name" value="Metal_resp_trans_reg"/>
</dbReference>
<feature type="domain" description="HTH arsR-type" evidence="5">
    <location>
        <begin position="246"/>
        <end position="320"/>
    </location>
</feature>
<sequence length="358" mass="38452">MGVWVIPADVLARGRFAVSPLSETVAALLALARGETRPGREDWLRAHAPAFRRRLAADPFAAGFVRVALPPRWLPDLLVTPPLPGDRTFHDELRRVRATPPEAALADLAEGLNGPPPARLCVPDLPDRVAGLLDWVWTHTVRPEWPRLRRLFEADIVSRAQALGSGGWAAALDGLRPGMRWLGDGRLRINANPYPPRELSGAQLLFIPTTTPRGWVGWEEPRRYSVIYPATGLLAGPEPAGPPGAALGRLLGPARAAVLGQLGSPLSTTQLVALTGLSLGSVGGHLKVLREARLVHRRRSGRLVLYYRTALGEALATGREAGPAWDAVPGEPGPGDRPRGRAAGDRPRGEAARPGRET</sequence>
<dbReference type="Gene3D" id="1.10.10.10">
    <property type="entry name" value="Winged helix-like DNA-binding domain superfamily/Winged helix DNA-binding domain"/>
    <property type="match status" value="1"/>
</dbReference>
<comment type="caution">
    <text evidence="6">The sequence shown here is derived from an EMBL/GenBank/DDBJ whole genome shotgun (WGS) entry which is preliminary data.</text>
</comment>
<evidence type="ECO:0000313" key="6">
    <source>
        <dbReference type="EMBL" id="RKN42977.1"/>
    </source>
</evidence>
<keyword evidence="1" id="KW-0805">Transcription regulation</keyword>
<dbReference type="PANTHER" id="PTHR43132:SF6">
    <property type="entry name" value="HTH-TYPE TRANSCRIPTIONAL REPRESSOR CZRA"/>
    <property type="match status" value="1"/>
</dbReference>
<dbReference type="EMBL" id="RBAL01000005">
    <property type="protein sequence ID" value="RKN42977.1"/>
    <property type="molecule type" value="Genomic_DNA"/>
</dbReference>
<keyword evidence="3" id="KW-0804">Transcription</keyword>
<feature type="compositionally biased region" description="Basic and acidic residues" evidence="4">
    <location>
        <begin position="334"/>
        <end position="358"/>
    </location>
</feature>
<dbReference type="Pfam" id="PF01022">
    <property type="entry name" value="HTH_5"/>
    <property type="match status" value="1"/>
</dbReference>
<dbReference type="RefSeq" id="WP_120678137.1">
    <property type="nucleotide sequence ID" value="NZ_RBAL01000005.1"/>
</dbReference>
<dbReference type="InterPro" id="IPR036388">
    <property type="entry name" value="WH-like_DNA-bd_sf"/>
</dbReference>
<dbReference type="SUPFAM" id="SSF46785">
    <property type="entry name" value="Winged helix' DNA-binding domain"/>
    <property type="match status" value="1"/>
</dbReference>
<evidence type="ECO:0000259" key="5">
    <source>
        <dbReference type="SMART" id="SM00418"/>
    </source>
</evidence>
<feature type="region of interest" description="Disordered" evidence="4">
    <location>
        <begin position="318"/>
        <end position="358"/>
    </location>
</feature>
<dbReference type="OrthoDB" id="3460651at2"/>
<evidence type="ECO:0000256" key="1">
    <source>
        <dbReference type="ARBA" id="ARBA00023015"/>
    </source>
</evidence>
<dbReference type="AlphaFoldDB" id="A0A3A9Z6P0"/>
<dbReference type="InterPro" id="IPR036390">
    <property type="entry name" value="WH_DNA-bd_sf"/>
</dbReference>
<keyword evidence="2" id="KW-0238">DNA-binding</keyword>
<protein>
    <submittedName>
        <fullName evidence="6">Transcriptional regulator</fullName>
    </submittedName>
</protein>
<dbReference type="Proteomes" id="UP000272474">
    <property type="component" value="Unassembled WGS sequence"/>
</dbReference>
<evidence type="ECO:0000313" key="7">
    <source>
        <dbReference type="Proteomes" id="UP000272474"/>
    </source>
</evidence>
<dbReference type="CDD" id="cd00090">
    <property type="entry name" value="HTH_ARSR"/>
    <property type="match status" value="1"/>
</dbReference>
<dbReference type="PANTHER" id="PTHR43132">
    <property type="entry name" value="ARSENICAL RESISTANCE OPERON REPRESSOR ARSR-RELATED"/>
    <property type="match status" value="1"/>
</dbReference>
<reference evidence="6 7" key="1">
    <citation type="journal article" date="2014" name="Int. J. Syst. Evol. Microbiol.">
        <title>Streptomyces hoynatensis sp. nov., isolated from deep marine sediment.</title>
        <authorList>
            <person name="Veyisoglu A."/>
            <person name="Sahin N."/>
        </authorList>
    </citation>
    <scope>NUCLEOTIDE SEQUENCE [LARGE SCALE GENOMIC DNA]</scope>
    <source>
        <strain evidence="6 7">KCTC 29097</strain>
    </source>
</reference>
<accession>A0A3A9Z6P0</accession>
<proteinExistence type="predicted"/>
<keyword evidence="7" id="KW-1185">Reference proteome</keyword>
<dbReference type="GO" id="GO:0003677">
    <property type="term" value="F:DNA binding"/>
    <property type="evidence" value="ECO:0007669"/>
    <property type="project" value="UniProtKB-KW"/>
</dbReference>
<name>A0A3A9Z6P0_9ACTN</name>
<evidence type="ECO:0000256" key="2">
    <source>
        <dbReference type="ARBA" id="ARBA00023125"/>
    </source>
</evidence>
<evidence type="ECO:0000256" key="4">
    <source>
        <dbReference type="SAM" id="MobiDB-lite"/>
    </source>
</evidence>
<dbReference type="InterPro" id="IPR011991">
    <property type="entry name" value="ArsR-like_HTH"/>
</dbReference>